<dbReference type="PANTHER" id="PTHR43201:SF5">
    <property type="entry name" value="MEDIUM-CHAIN ACYL-COA LIGASE ACSF2, MITOCHONDRIAL"/>
    <property type="match status" value="1"/>
</dbReference>
<dbReference type="GO" id="GO:0031956">
    <property type="term" value="F:medium-chain fatty acid-CoA ligase activity"/>
    <property type="evidence" value="ECO:0007669"/>
    <property type="project" value="TreeGrafter"/>
</dbReference>
<dbReference type="Gene3D" id="3.40.50.12780">
    <property type="entry name" value="N-terminal domain of ligase-like"/>
    <property type="match status" value="1"/>
</dbReference>
<dbReference type="InterPro" id="IPR045851">
    <property type="entry name" value="AMP-bd_C_sf"/>
</dbReference>
<organism evidence="5 6">
    <name type="scientific">Solimonas fluminis</name>
    <dbReference type="NCBI Taxonomy" id="2086571"/>
    <lineage>
        <taxon>Bacteria</taxon>
        <taxon>Pseudomonadati</taxon>
        <taxon>Pseudomonadota</taxon>
        <taxon>Gammaproteobacteria</taxon>
        <taxon>Nevskiales</taxon>
        <taxon>Nevskiaceae</taxon>
        <taxon>Solimonas</taxon>
    </lineage>
</organism>
<comment type="similarity">
    <text evidence="1">Belongs to the ATP-dependent AMP-binding enzyme family.</text>
</comment>
<dbReference type="InterPro" id="IPR000873">
    <property type="entry name" value="AMP-dep_synth/lig_dom"/>
</dbReference>
<dbReference type="EMBL" id="PSNW01000016">
    <property type="protein sequence ID" value="PPE72031.1"/>
    <property type="molecule type" value="Genomic_DNA"/>
</dbReference>
<accession>A0A2S5TAJ6</accession>
<dbReference type="InterPro" id="IPR025110">
    <property type="entry name" value="AMP-bd_C"/>
</dbReference>
<protein>
    <submittedName>
        <fullName evidence="5">AMP-dependent synthetase</fullName>
    </submittedName>
</protein>
<dbReference type="SUPFAM" id="SSF56801">
    <property type="entry name" value="Acetyl-CoA synthetase-like"/>
    <property type="match status" value="1"/>
</dbReference>
<dbReference type="AlphaFoldDB" id="A0A2S5TAJ6"/>
<evidence type="ECO:0000313" key="6">
    <source>
        <dbReference type="Proteomes" id="UP000238220"/>
    </source>
</evidence>
<dbReference type="Pfam" id="PF00501">
    <property type="entry name" value="AMP-binding"/>
    <property type="match status" value="1"/>
</dbReference>
<dbReference type="RefSeq" id="WP_104232187.1">
    <property type="nucleotide sequence ID" value="NZ_PSNW01000016.1"/>
</dbReference>
<evidence type="ECO:0000259" key="4">
    <source>
        <dbReference type="Pfam" id="PF13193"/>
    </source>
</evidence>
<dbReference type="Proteomes" id="UP000238220">
    <property type="component" value="Unassembled WGS sequence"/>
</dbReference>
<dbReference type="OrthoDB" id="9761989at2"/>
<dbReference type="GO" id="GO:0006631">
    <property type="term" value="P:fatty acid metabolic process"/>
    <property type="evidence" value="ECO:0007669"/>
    <property type="project" value="TreeGrafter"/>
</dbReference>
<dbReference type="InterPro" id="IPR042099">
    <property type="entry name" value="ANL_N_sf"/>
</dbReference>
<evidence type="ECO:0000256" key="1">
    <source>
        <dbReference type="ARBA" id="ARBA00006432"/>
    </source>
</evidence>
<proteinExistence type="inferred from homology"/>
<comment type="caution">
    <text evidence="5">The sequence shown here is derived from an EMBL/GenBank/DDBJ whole genome shotgun (WGS) entry which is preliminary data.</text>
</comment>
<dbReference type="PANTHER" id="PTHR43201">
    <property type="entry name" value="ACYL-COA SYNTHETASE"/>
    <property type="match status" value="1"/>
</dbReference>
<dbReference type="Gene3D" id="3.30.300.30">
    <property type="match status" value="1"/>
</dbReference>
<feature type="domain" description="AMP-dependent synthetase/ligase" evidence="3">
    <location>
        <begin position="27"/>
        <end position="411"/>
    </location>
</feature>
<dbReference type="Pfam" id="PF13193">
    <property type="entry name" value="AMP-binding_C"/>
    <property type="match status" value="1"/>
</dbReference>
<dbReference type="CDD" id="cd04433">
    <property type="entry name" value="AFD_class_I"/>
    <property type="match status" value="1"/>
</dbReference>
<evidence type="ECO:0000313" key="5">
    <source>
        <dbReference type="EMBL" id="PPE72031.1"/>
    </source>
</evidence>
<reference evidence="5 6" key="1">
    <citation type="submission" date="2018-02" db="EMBL/GenBank/DDBJ databases">
        <title>Genome sequencing of Solimonas sp. HR-BB.</title>
        <authorList>
            <person name="Lee Y."/>
            <person name="Jeon C.O."/>
        </authorList>
    </citation>
    <scope>NUCLEOTIDE SEQUENCE [LARGE SCALE GENOMIC DNA]</scope>
    <source>
        <strain evidence="5 6">HR-BB</strain>
    </source>
</reference>
<evidence type="ECO:0000256" key="2">
    <source>
        <dbReference type="ARBA" id="ARBA00022598"/>
    </source>
</evidence>
<sequence length="554" mass="59511">MSNDSIIRGKPLAEEALGALTLGGFLREVCAANGPKEALVYHLPDGGVVRKTYAQVWDEAFTVARALVARGVTRETRVGLLVTNRPEWITSMFGIALSGGTCVALSTFAKGPELDYALRVAGVSTLIFERSILNRDFAAELVELCPDLATARGEMQSPRLPLLRRAVCIGDTPKGAFEGWNDFLKGPQAAPELVEAIGAEIMPTDRGLIFFSSGSTAKPKAIMHTHRAAAIQSWRWSRIYNVDPDVRSWAANGLFWSGNFAMALGTTFSAGGCMVLQSAFHPGEALRLMQAERVTLPIAWPHQWAKLVEDPAYQDADLGSLRYVGETSPLRSHPTVNCDWQEPMSSYGNTETFTLVTVHPSGTPSRIADGNHGYALPGNTVRIVDPLSGKVLPQGQAGEIAVKGPTLMLGYIGVASEDTFDEEGFLRTGDGGFIDEQGRLHWQGRINDIIKTGGANVSPLEINAVLQQCPGVKIAATVGVPHDTLGEIVVACVVPEEGAKLDEASVRAFAAQQLSSYKLPRRVLLLQESDLALTSSNKIKTADLRALAAQRLAG</sequence>
<name>A0A2S5TAJ6_9GAMM</name>
<keyword evidence="6" id="KW-1185">Reference proteome</keyword>
<keyword evidence="2" id="KW-0436">Ligase</keyword>
<gene>
    <name evidence="5" type="ORF">C3942_20245</name>
</gene>
<feature type="domain" description="AMP-binding enzyme C-terminal" evidence="4">
    <location>
        <begin position="461"/>
        <end position="538"/>
    </location>
</feature>
<evidence type="ECO:0000259" key="3">
    <source>
        <dbReference type="Pfam" id="PF00501"/>
    </source>
</evidence>